<dbReference type="AlphaFoldDB" id="A0A9W7C3B5"/>
<comment type="similarity">
    <text evidence="1">Belongs to the bystin family.</text>
</comment>
<dbReference type="Proteomes" id="UP001165160">
    <property type="component" value="Unassembled WGS sequence"/>
</dbReference>
<comment type="caution">
    <text evidence="3">The sequence shown here is derived from an EMBL/GenBank/DDBJ whole genome shotgun (WGS) entry which is preliminary data.</text>
</comment>
<dbReference type="GO" id="GO:0005730">
    <property type="term" value="C:nucleolus"/>
    <property type="evidence" value="ECO:0007669"/>
    <property type="project" value="TreeGrafter"/>
</dbReference>
<feature type="compositionally biased region" description="Acidic residues" evidence="2">
    <location>
        <begin position="49"/>
        <end position="58"/>
    </location>
</feature>
<feature type="compositionally biased region" description="Acidic residues" evidence="2">
    <location>
        <begin position="106"/>
        <end position="127"/>
    </location>
</feature>
<feature type="compositionally biased region" description="Low complexity" evidence="2">
    <location>
        <begin position="36"/>
        <end position="46"/>
    </location>
</feature>
<dbReference type="GO" id="GO:0030688">
    <property type="term" value="C:preribosome, small subunit precursor"/>
    <property type="evidence" value="ECO:0007669"/>
    <property type="project" value="TreeGrafter"/>
</dbReference>
<dbReference type="GO" id="GO:0006364">
    <property type="term" value="P:rRNA processing"/>
    <property type="evidence" value="ECO:0007669"/>
    <property type="project" value="TreeGrafter"/>
</dbReference>
<sequence length="486" mass="54037">MPKQPKKKSAKNPHQPLGQEILSAQLASKYARPSKKSSSNPTTSRNGDSDDDEEEEPFMSEKDSAKIVNMAREQQEEEESSNNVKITFDDDDQGVNKPRRKVKYEDDSDSDSDSESDAESIEMDEEEFLKATEDGGYVSVSMGLGPGEEEIISKLMGGGDQGTRRTLADMIMEKISEKESNMNVTSGDGDAPSDEDSAAQPSPFPPKVVEVYTSIGQILSRYTAGKLPKAFKVIPSLTEWEEILYLTRPDKWTPQAMYSATKIFASNLNPRMAQRFFNLVLLDAVRADIQSNKKLNYHYYAALKKSLYKPAAFFKGILLPLCMNNCTLREAAIVSSILSKVSIPLSHSAVALHKICGMEYSGGQAVFIRTLLDKKYSLPVVVIKAVVEYFLKPLRAAEKAGKEGRRLGEGELPVLWHQALLVFCQRYKGSLTEEEKEGIRRLTKVENHRQITREVRRELFGVKGYKMGDGDDEEEGGEGAGAMSLS</sequence>
<name>A0A9W7C3B5_9STRA</name>
<evidence type="ECO:0000256" key="1">
    <source>
        <dbReference type="ARBA" id="ARBA00007114"/>
    </source>
</evidence>
<organism evidence="3 4">
    <name type="scientific">Triparma verrucosa</name>
    <dbReference type="NCBI Taxonomy" id="1606542"/>
    <lineage>
        <taxon>Eukaryota</taxon>
        <taxon>Sar</taxon>
        <taxon>Stramenopiles</taxon>
        <taxon>Ochrophyta</taxon>
        <taxon>Bolidophyceae</taxon>
        <taxon>Parmales</taxon>
        <taxon>Triparmaceae</taxon>
        <taxon>Triparma</taxon>
    </lineage>
</organism>
<dbReference type="PANTHER" id="PTHR12821:SF0">
    <property type="entry name" value="BYSTIN"/>
    <property type="match status" value="1"/>
</dbReference>
<dbReference type="Pfam" id="PF05291">
    <property type="entry name" value="Bystin"/>
    <property type="match status" value="1"/>
</dbReference>
<keyword evidence="4" id="KW-1185">Reference proteome</keyword>
<dbReference type="EMBL" id="BRXX01000231">
    <property type="protein sequence ID" value="GMH99211.1"/>
    <property type="molecule type" value="Genomic_DNA"/>
</dbReference>
<protein>
    <recommendedName>
        <fullName evidence="5">Bystin</fullName>
    </recommendedName>
</protein>
<evidence type="ECO:0000313" key="4">
    <source>
        <dbReference type="Proteomes" id="UP001165160"/>
    </source>
</evidence>
<dbReference type="PANTHER" id="PTHR12821">
    <property type="entry name" value="BYSTIN"/>
    <property type="match status" value="1"/>
</dbReference>
<feature type="region of interest" description="Disordered" evidence="2">
    <location>
        <begin position="467"/>
        <end position="486"/>
    </location>
</feature>
<evidence type="ECO:0000256" key="2">
    <source>
        <dbReference type="SAM" id="MobiDB-lite"/>
    </source>
</evidence>
<feature type="region of interest" description="Disordered" evidence="2">
    <location>
        <begin position="1"/>
        <end position="134"/>
    </location>
</feature>
<accession>A0A9W7C3B5</accession>
<evidence type="ECO:0008006" key="5">
    <source>
        <dbReference type="Google" id="ProtNLM"/>
    </source>
</evidence>
<feature type="compositionally biased region" description="Basic residues" evidence="2">
    <location>
        <begin position="1"/>
        <end position="11"/>
    </location>
</feature>
<reference evidence="4" key="1">
    <citation type="journal article" date="2023" name="Commun. Biol.">
        <title>Genome analysis of Parmales, the sister group of diatoms, reveals the evolutionary specialization of diatoms from phago-mixotrophs to photoautotrophs.</title>
        <authorList>
            <person name="Ban H."/>
            <person name="Sato S."/>
            <person name="Yoshikawa S."/>
            <person name="Yamada K."/>
            <person name="Nakamura Y."/>
            <person name="Ichinomiya M."/>
            <person name="Sato N."/>
            <person name="Blanc-Mathieu R."/>
            <person name="Endo H."/>
            <person name="Kuwata A."/>
            <person name="Ogata H."/>
        </authorList>
    </citation>
    <scope>NUCLEOTIDE SEQUENCE [LARGE SCALE GENOMIC DNA]</scope>
    <source>
        <strain evidence="4">NIES 3699</strain>
    </source>
</reference>
<gene>
    <name evidence="3" type="ORF">TrVE_jg10266</name>
</gene>
<dbReference type="GO" id="GO:0030515">
    <property type="term" value="F:snoRNA binding"/>
    <property type="evidence" value="ECO:0007669"/>
    <property type="project" value="TreeGrafter"/>
</dbReference>
<feature type="region of interest" description="Disordered" evidence="2">
    <location>
        <begin position="177"/>
        <end position="204"/>
    </location>
</feature>
<evidence type="ECO:0000313" key="3">
    <source>
        <dbReference type="EMBL" id="GMH99211.1"/>
    </source>
</evidence>
<proteinExistence type="inferred from homology"/>
<dbReference type="GO" id="GO:0005737">
    <property type="term" value="C:cytoplasm"/>
    <property type="evidence" value="ECO:0007669"/>
    <property type="project" value="TreeGrafter"/>
</dbReference>
<dbReference type="InterPro" id="IPR007955">
    <property type="entry name" value="Bystin"/>
</dbReference>